<dbReference type="CDD" id="cd06168">
    <property type="entry name" value="LSMD1"/>
    <property type="match status" value="1"/>
</dbReference>
<protein>
    <recommendedName>
        <fullName evidence="1">Sm domain-containing protein</fullName>
    </recommendedName>
</protein>
<name>A0A8H6H9H2_9AGAR</name>
<evidence type="ECO:0000313" key="3">
    <source>
        <dbReference type="Proteomes" id="UP000521943"/>
    </source>
</evidence>
<organism evidence="2 3">
    <name type="scientific">Ephemerocybe angulata</name>
    <dbReference type="NCBI Taxonomy" id="980116"/>
    <lineage>
        <taxon>Eukaryota</taxon>
        <taxon>Fungi</taxon>
        <taxon>Dikarya</taxon>
        <taxon>Basidiomycota</taxon>
        <taxon>Agaricomycotina</taxon>
        <taxon>Agaricomycetes</taxon>
        <taxon>Agaricomycetidae</taxon>
        <taxon>Agaricales</taxon>
        <taxon>Agaricineae</taxon>
        <taxon>Psathyrellaceae</taxon>
        <taxon>Ephemerocybe</taxon>
    </lineage>
</organism>
<reference evidence="2 3" key="1">
    <citation type="submission" date="2020-07" db="EMBL/GenBank/DDBJ databases">
        <title>Comparative genomics of pyrophilous fungi reveals a link between fire events and developmental genes.</title>
        <authorList>
            <consortium name="DOE Joint Genome Institute"/>
            <person name="Steindorff A.S."/>
            <person name="Carver A."/>
            <person name="Calhoun S."/>
            <person name="Stillman K."/>
            <person name="Liu H."/>
            <person name="Lipzen A."/>
            <person name="Pangilinan J."/>
            <person name="Labutti K."/>
            <person name="Bruns T.D."/>
            <person name="Grigoriev I.V."/>
        </authorList>
    </citation>
    <scope>NUCLEOTIDE SEQUENCE [LARGE SCALE GENOMIC DNA]</scope>
    <source>
        <strain evidence="2 3">CBS 144469</strain>
    </source>
</reference>
<dbReference type="InterPro" id="IPR010920">
    <property type="entry name" value="LSM_dom_sf"/>
</dbReference>
<evidence type="ECO:0000259" key="1">
    <source>
        <dbReference type="SMART" id="SM00651"/>
    </source>
</evidence>
<dbReference type="Proteomes" id="UP000521943">
    <property type="component" value="Unassembled WGS sequence"/>
</dbReference>
<dbReference type="EMBL" id="JACGCI010000204">
    <property type="protein sequence ID" value="KAF6742076.1"/>
    <property type="molecule type" value="Genomic_DNA"/>
</dbReference>
<gene>
    <name evidence="2" type="ORF">DFP72DRAFT_940489</name>
</gene>
<sequence>MQPPSPSGSSPPPTLETSALQRLQSYLRQPLRISVTDGRIFLGTFAGTDKPLNILLANTEEYRMGSGEMLEGRYVGQVLIPWRLVTKVEAQAQQDYGYASGSGLEGPMYL</sequence>
<feature type="domain" description="Sm" evidence="1">
    <location>
        <begin position="21"/>
        <end position="90"/>
    </location>
</feature>
<dbReference type="AlphaFoldDB" id="A0A8H6H9H2"/>
<proteinExistence type="predicted"/>
<dbReference type="GO" id="GO:0031417">
    <property type="term" value="C:NatC complex"/>
    <property type="evidence" value="ECO:0007669"/>
    <property type="project" value="InterPro"/>
</dbReference>
<dbReference type="SUPFAM" id="SSF50182">
    <property type="entry name" value="Sm-like ribonucleoproteins"/>
    <property type="match status" value="1"/>
</dbReference>
<dbReference type="Gene3D" id="2.30.30.100">
    <property type="match status" value="1"/>
</dbReference>
<dbReference type="SMART" id="SM00651">
    <property type="entry name" value="Sm"/>
    <property type="match status" value="1"/>
</dbReference>
<dbReference type="PANTHER" id="PTHR10701:SF5">
    <property type="entry name" value="N-ALPHA-ACETYLTRANSFERASE 38, NATC AUXILIARY SUBUNIT"/>
    <property type="match status" value="1"/>
</dbReference>
<dbReference type="OrthoDB" id="368909at2759"/>
<dbReference type="PANTHER" id="PTHR10701">
    <property type="entry name" value="SMALL NUCLEAR RIBONUCLEOPROTEIN-ASSOCIATED PROTEIN B AND N"/>
    <property type="match status" value="1"/>
</dbReference>
<dbReference type="InterPro" id="IPR001163">
    <property type="entry name" value="Sm_dom_euk/arc"/>
</dbReference>
<dbReference type="InterPro" id="IPR034110">
    <property type="entry name" value="LSMD1_Sm"/>
</dbReference>
<keyword evidence="3" id="KW-1185">Reference proteome</keyword>
<dbReference type="InterPro" id="IPR050914">
    <property type="entry name" value="snRNP_SmB/NAA38-like"/>
</dbReference>
<dbReference type="Pfam" id="PF01423">
    <property type="entry name" value="LSM"/>
    <property type="match status" value="1"/>
</dbReference>
<evidence type="ECO:0000313" key="2">
    <source>
        <dbReference type="EMBL" id="KAF6742076.1"/>
    </source>
</evidence>
<comment type="caution">
    <text evidence="2">The sequence shown here is derived from an EMBL/GenBank/DDBJ whole genome shotgun (WGS) entry which is preliminary data.</text>
</comment>
<accession>A0A8H6H9H2</accession>